<accession>A0ABW6Q3C6</accession>
<gene>
    <name evidence="1" type="ORF">ACFVZC_09310</name>
</gene>
<name>A0ABW6Q3C6_9ACTN</name>
<dbReference type="Proteomes" id="UP001601627">
    <property type="component" value="Unassembled WGS sequence"/>
</dbReference>
<dbReference type="RefSeq" id="WP_388234024.1">
    <property type="nucleotide sequence ID" value="NZ_JBHVZQ010000005.1"/>
</dbReference>
<organism evidence="1 2">
    <name type="scientific">Streptomyces marokkonensis</name>
    <dbReference type="NCBI Taxonomy" id="324855"/>
    <lineage>
        <taxon>Bacteria</taxon>
        <taxon>Bacillati</taxon>
        <taxon>Actinomycetota</taxon>
        <taxon>Actinomycetes</taxon>
        <taxon>Kitasatosporales</taxon>
        <taxon>Streptomycetaceae</taxon>
        <taxon>Streptomyces</taxon>
    </lineage>
</organism>
<evidence type="ECO:0000313" key="2">
    <source>
        <dbReference type="Proteomes" id="UP001601627"/>
    </source>
</evidence>
<dbReference type="EMBL" id="JBHVZQ010000005">
    <property type="protein sequence ID" value="MFF1273591.1"/>
    <property type="molecule type" value="Genomic_DNA"/>
</dbReference>
<reference evidence="1 2" key="1">
    <citation type="submission" date="2024-09" db="EMBL/GenBank/DDBJ databases">
        <title>The Natural Products Discovery Center: Release of the First 8490 Sequenced Strains for Exploring Actinobacteria Biosynthetic Diversity.</title>
        <authorList>
            <person name="Kalkreuter E."/>
            <person name="Kautsar S.A."/>
            <person name="Yang D."/>
            <person name="Bader C.D."/>
            <person name="Teijaro C.N."/>
            <person name="Fluegel L."/>
            <person name="Davis C.M."/>
            <person name="Simpson J.R."/>
            <person name="Lauterbach L."/>
            <person name="Steele A.D."/>
            <person name="Gui C."/>
            <person name="Meng S."/>
            <person name="Li G."/>
            <person name="Viehrig K."/>
            <person name="Ye F."/>
            <person name="Su P."/>
            <person name="Kiefer A.F."/>
            <person name="Nichols A."/>
            <person name="Cepeda A.J."/>
            <person name="Yan W."/>
            <person name="Fan B."/>
            <person name="Jiang Y."/>
            <person name="Adhikari A."/>
            <person name="Zheng C.-J."/>
            <person name="Schuster L."/>
            <person name="Cowan T.M."/>
            <person name="Smanski M.J."/>
            <person name="Chevrette M.G."/>
            <person name="De Carvalho L.P.S."/>
            <person name="Shen B."/>
        </authorList>
    </citation>
    <scope>NUCLEOTIDE SEQUENCE [LARGE SCALE GENOMIC DNA]</scope>
    <source>
        <strain evidence="1 2">NPDC058328</strain>
    </source>
</reference>
<evidence type="ECO:0000313" key="1">
    <source>
        <dbReference type="EMBL" id="MFF1273591.1"/>
    </source>
</evidence>
<comment type="caution">
    <text evidence="1">The sequence shown here is derived from an EMBL/GenBank/DDBJ whole genome shotgun (WGS) entry which is preliminary data.</text>
</comment>
<sequence length="93" mass="9986">MDSGKDDRATPRSGHVCGSCKLPVDAVVERHKTMGIFVPAWVAGPCHNPECEQYVPRLVPVTSARGAAWRSLAGWKHEVNGAHRTAGAAPDTR</sequence>
<keyword evidence="2" id="KW-1185">Reference proteome</keyword>
<proteinExistence type="predicted"/>
<protein>
    <submittedName>
        <fullName evidence="1">Uncharacterized protein</fullName>
    </submittedName>
</protein>